<keyword evidence="1" id="KW-0472">Membrane</keyword>
<sequence length="146" mass="16166">MLPGRASNNRGFTLVELMIVVAIIGILAAIAYPNYQEHVRSTRRAAAQACLMEWAQLMERHRTATLTYANSAATPACTNSSESGQFYDFRFDTDQPTASTYTLVAVRKSPGPQAQDRCGDLTLNHMGQRNIRNAQPGVTVTDCWRQ</sequence>
<accession>A0A554W4P0</accession>
<dbReference type="InterPro" id="IPR045584">
    <property type="entry name" value="Pilin-like"/>
</dbReference>
<dbReference type="SUPFAM" id="SSF54523">
    <property type="entry name" value="Pili subunits"/>
    <property type="match status" value="1"/>
</dbReference>
<name>A0A554W4P0_9BURK</name>
<evidence type="ECO:0000313" key="3">
    <source>
        <dbReference type="Proteomes" id="UP000315736"/>
    </source>
</evidence>
<dbReference type="NCBIfam" id="TIGR02532">
    <property type="entry name" value="IV_pilin_GFxxxE"/>
    <property type="match status" value="1"/>
</dbReference>
<keyword evidence="3" id="KW-1185">Reference proteome</keyword>
<comment type="caution">
    <text evidence="2">The sequence shown here is derived from an EMBL/GenBank/DDBJ whole genome shotgun (WGS) entry which is preliminary data.</text>
</comment>
<dbReference type="InterPro" id="IPR012902">
    <property type="entry name" value="N_methyl_site"/>
</dbReference>
<dbReference type="AlphaFoldDB" id="A0A554W4P0"/>
<evidence type="ECO:0000256" key="1">
    <source>
        <dbReference type="SAM" id="Phobius"/>
    </source>
</evidence>
<reference evidence="2 3" key="1">
    <citation type="submission" date="2019-07" db="EMBL/GenBank/DDBJ databases">
        <title>Tepidimonas alkaliphilus YIM 72238 draft genome.</title>
        <authorList>
            <person name="Da Costa M.S."/>
            <person name="Froufe H.J.C."/>
            <person name="Egas C."/>
            <person name="Albuquerque L."/>
        </authorList>
    </citation>
    <scope>NUCLEOTIDE SEQUENCE [LARGE SCALE GENOMIC DNA]</scope>
    <source>
        <strain evidence="2 3">YIM 72238</strain>
    </source>
</reference>
<protein>
    <submittedName>
        <fullName evidence="2">Fimbrial protein</fullName>
    </submittedName>
</protein>
<organism evidence="2 3">
    <name type="scientific">Tepidimonas alkaliphilus</name>
    <dbReference type="NCBI Taxonomy" id="2588942"/>
    <lineage>
        <taxon>Bacteria</taxon>
        <taxon>Pseudomonadati</taxon>
        <taxon>Pseudomonadota</taxon>
        <taxon>Betaproteobacteria</taxon>
        <taxon>Burkholderiales</taxon>
        <taxon>Tepidimonas</taxon>
    </lineage>
</organism>
<keyword evidence="1" id="KW-0812">Transmembrane</keyword>
<feature type="transmembrane region" description="Helical" evidence="1">
    <location>
        <begin position="12"/>
        <end position="35"/>
    </location>
</feature>
<dbReference type="Proteomes" id="UP000315736">
    <property type="component" value="Unassembled WGS sequence"/>
</dbReference>
<evidence type="ECO:0000313" key="2">
    <source>
        <dbReference type="EMBL" id="TSE18548.1"/>
    </source>
</evidence>
<dbReference type="Gene3D" id="3.30.700.10">
    <property type="entry name" value="Glycoprotein, Type 4 Pilin"/>
    <property type="match status" value="1"/>
</dbReference>
<dbReference type="Pfam" id="PF16732">
    <property type="entry name" value="ComP_DUS"/>
    <property type="match status" value="1"/>
</dbReference>
<dbReference type="InterPro" id="IPR031982">
    <property type="entry name" value="PilE-like"/>
</dbReference>
<dbReference type="OrthoDB" id="8592370at2"/>
<gene>
    <name evidence="2" type="primary">pilE</name>
    <name evidence="2" type="ORF">Talka_02045</name>
</gene>
<dbReference type="EMBL" id="VJNB01000012">
    <property type="protein sequence ID" value="TSE18548.1"/>
    <property type="molecule type" value="Genomic_DNA"/>
</dbReference>
<dbReference type="GO" id="GO:0043683">
    <property type="term" value="P:type IV pilus assembly"/>
    <property type="evidence" value="ECO:0007669"/>
    <property type="project" value="InterPro"/>
</dbReference>
<dbReference type="PANTHER" id="PTHR30093:SF47">
    <property type="entry name" value="TYPE IV PILUS NON-CORE MINOR PILIN PILE"/>
    <property type="match status" value="1"/>
</dbReference>
<dbReference type="PANTHER" id="PTHR30093">
    <property type="entry name" value="GENERAL SECRETION PATHWAY PROTEIN G"/>
    <property type="match status" value="1"/>
</dbReference>
<dbReference type="RefSeq" id="WP_143891240.1">
    <property type="nucleotide sequence ID" value="NZ_VJNB01000012.1"/>
</dbReference>
<dbReference type="Pfam" id="PF07963">
    <property type="entry name" value="N_methyl"/>
    <property type="match status" value="1"/>
</dbReference>
<proteinExistence type="predicted"/>
<keyword evidence="1" id="KW-1133">Transmembrane helix</keyword>
<dbReference type="PROSITE" id="PS00409">
    <property type="entry name" value="PROKAR_NTER_METHYL"/>
    <property type="match status" value="1"/>
</dbReference>